<gene>
    <name evidence="3" type="ORF">P43SY_005625</name>
</gene>
<name>A0AAD5L816_PYTIN</name>
<dbReference type="InterPro" id="IPR041577">
    <property type="entry name" value="RT_RNaseH_2"/>
</dbReference>
<comment type="caution">
    <text evidence="3">The sequence shown here is derived from an EMBL/GenBank/DDBJ whole genome shotgun (WGS) entry which is preliminary data.</text>
</comment>
<feature type="region of interest" description="Disordered" evidence="1">
    <location>
        <begin position="747"/>
        <end position="766"/>
    </location>
</feature>
<dbReference type="Gene3D" id="3.30.70.270">
    <property type="match status" value="2"/>
</dbReference>
<feature type="region of interest" description="Disordered" evidence="1">
    <location>
        <begin position="189"/>
        <end position="245"/>
    </location>
</feature>
<dbReference type="InterPro" id="IPR000477">
    <property type="entry name" value="RT_dom"/>
</dbReference>
<feature type="region of interest" description="Disordered" evidence="1">
    <location>
        <begin position="277"/>
        <end position="341"/>
    </location>
</feature>
<evidence type="ECO:0000256" key="1">
    <source>
        <dbReference type="SAM" id="MobiDB-lite"/>
    </source>
</evidence>
<dbReference type="CDD" id="cd01647">
    <property type="entry name" value="RT_LTR"/>
    <property type="match status" value="1"/>
</dbReference>
<dbReference type="Pfam" id="PF17919">
    <property type="entry name" value="RT_RNaseH_2"/>
    <property type="match status" value="1"/>
</dbReference>
<feature type="region of interest" description="Disordered" evidence="1">
    <location>
        <begin position="780"/>
        <end position="825"/>
    </location>
</feature>
<feature type="domain" description="Reverse transcriptase" evidence="2">
    <location>
        <begin position="1100"/>
        <end position="1311"/>
    </location>
</feature>
<feature type="compositionally biased region" description="Basic and acidic residues" evidence="1">
    <location>
        <begin position="219"/>
        <end position="237"/>
    </location>
</feature>
<sequence>MLSALNPRRRRRGPFALLWQHAERLNSAAYTQWNAAQVIPAPTIEPTDLQRACRDWSAQPAALLALLRALPYPEVAVSLLPADVVLRLGNELTALSADRGVPAFVHADDPADAGHLWAKLVVLVTVAADPDSACGSVEHGHRFVFEARVLSGGAIDAQEYADAHFATIRSPDSKNQLLKDSSHASGIDLRLSPRHGFAGGASGRQLAPELPRGRQHRPGFPERDRMDDHVLKREQPDRQPTTITLPKCGIEIGDLKSPVLEPLAIIKAYRGKEVWPNRAKTKKTSKSPVQSVASDGDGKEARPSSESADGIPDDSPRNQVSTRDGGPARVSVTTRAEQQPDVARTLLSELEEVKTEVVETMSVAAPSPRPPPAPKSPRTIALNRIPPELDRRLTACDAFVELMMKNDVLKHFRFFKTGQPPDIPHDPNFHLMADNGSVVAAMVGVLNISGYGVKIVDRVQLLASDSLRVVTMYEAIRAHREQRQRELELGMHLPIVPTEENLREMAQQYVGMTREKARRMQDQIYVQASIISSLEKRFEELSETQALQNSRSGSTEQVEGDGQKSEAAQAGPTPTTKPGAFKYERKWTTGKDNKDWMLKKPFSSSDYLADIYDDCVAQNRGVAATATTKVRQSATSELKTFDGRTRDDYRCKAWLSDVRAAFRRDQLPPGDACLQFIDLLKGKAKNWRPTSANIGFDTADSARQHIAHFINTVDDADLARQLATLRLAHEGDLRAVLKDLLRQNQRVKRDDVQKSRSGRKEDLPMRKFVQPVTRKRIAKVRVKAAEPAEADSGSDEDGVDSESDDDLGSIDSEADLSSSDGEETDRQALKAVGGVDGPTAEMIAKIFAAMRAKVRITLARELVYEFELWVGKLGGMQAILGTDFMAPAGVRLDLAEGAACMPDEIRLRFEGRRPVHSDKVEQERLTSDTFLMPDQSIVVKCRASGRLGKTLWVARGDNWVTTAVLGDNNLPTACKVTNVSRHPTAVPTQTIVGLCDLSAEDVERQLAMIPETPPEEEPTIDDVQVGQGEGYLTPEQVNRVKNIVWKRRHLCMGKGNAKPAAAKDVWCDIDVGDARPVAQRCRKVPPKFLGKLFDLVKGLLSAGFVEVSTSPWASPIVIVVKKNGVDIRLCIDYRVVNSLTRLMVYPMLAVTELLDGLDSYLRFCSFDMASGFWVVKMTKRAREISAFVTPFGLFEWTRMPFGLKNAPQIYQRMLDNALYGILRIPEADGGDRGVEGGDQDVFTCGEADPGGQVAIGRRSYIDDILIGDSTFDGMCQKLERLMQACERWSLSISLPKSQFAMRQVEYLGHRISGEGVEAKPKNGDELSALAFPKTVKGIQSFLGSLNYYHRFIPDFAVHAAALYEVTQQDLDQAEAEPGRLRAARQGFETLKSRLRHAPVLRHFDESKPTVVVIFANDWAIAAAVMQGDPGELRPTRNIGRVLKDNERKFSPAEREVLALLRVLDVCYTLLAGKPIRVLTRSTTMGWLLRAKGLQGRLGVWSALLSPWSLQVEVALKGEHQTVGLVAAALSPEASIDEALNAVRPHKATIRTRYQAPIPTLKAGDESCGVVLAKTTDWTVVDARSWAFPDATVNEAEYRGAIEAMREASSAPRRGVDAPAQIDRVWLVHVKRAFNAAANYITSRALQRGDGETVGKDGHAALRLLNKLPEVFTAHASAEGQVASDEVYVKRHILARTFDDPTVEFDGEKKAHEALRPTSRYDSARKVGIAKCPSRLSMVLALMNVVFGGLWVAVHLSDKK</sequence>
<proteinExistence type="predicted"/>
<accession>A0AAD5L816</accession>
<feature type="compositionally biased region" description="Polar residues" evidence="1">
    <location>
        <begin position="545"/>
        <end position="557"/>
    </location>
</feature>
<dbReference type="PANTHER" id="PTHR33064">
    <property type="entry name" value="POL PROTEIN"/>
    <property type="match status" value="1"/>
</dbReference>
<keyword evidence="4" id="KW-1185">Reference proteome</keyword>
<feature type="compositionally biased region" description="Acidic residues" evidence="1">
    <location>
        <begin position="788"/>
        <end position="814"/>
    </location>
</feature>
<feature type="region of interest" description="Disordered" evidence="1">
    <location>
        <begin position="361"/>
        <end position="380"/>
    </location>
</feature>
<feature type="compositionally biased region" description="Basic and acidic residues" evidence="1">
    <location>
        <begin position="747"/>
        <end position="765"/>
    </location>
</feature>
<dbReference type="InterPro" id="IPR051320">
    <property type="entry name" value="Viral_Replic_Matur_Polypro"/>
</dbReference>
<dbReference type="InterPro" id="IPR043128">
    <property type="entry name" value="Rev_trsase/Diguanyl_cyclase"/>
</dbReference>
<evidence type="ECO:0000313" key="4">
    <source>
        <dbReference type="Proteomes" id="UP001209570"/>
    </source>
</evidence>
<dbReference type="SUPFAM" id="SSF56672">
    <property type="entry name" value="DNA/RNA polymerases"/>
    <property type="match status" value="1"/>
</dbReference>
<dbReference type="Gene3D" id="3.10.10.10">
    <property type="entry name" value="HIV Type 1 Reverse Transcriptase, subunit A, domain 1"/>
    <property type="match status" value="1"/>
</dbReference>
<dbReference type="PANTHER" id="PTHR33064:SF37">
    <property type="entry name" value="RIBONUCLEASE H"/>
    <property type="match status" value="1"/>
</dbReference>
<dbReference type="InterPro" id="IPR043502">
    <property type="entry name" value="DNA/RNA_pol_sf"/>
</dbReference>
<organism evidence="3 4">
    <name type="scientific">Pythium insidiosum</name>
    <name type="common">Pythiosis disease agent</name>
    <dbReference type="NCBI Taxonomy" id="114742"/>
    <lineage>
        <taxon>Eukaryota</taxon>
        <taxon>Sar</taxon>
        <taxon>Stramenopiles</taxon>
        <taxon>Oomycota</taxon>
        <taxon>Peronosporomycetes</taxon>
        <taxon>Pythiales</taxon>
        <taxon>Pythiaceae</taxon>
        <taxon>Pythium</taxon>
    </lineage>
</organism>
<evidence type="ECO:0000259" key="2">
    <source>
        <dbReference type="PROSITE" id="PS50878"/>
    </source>
</evidence>
<dbReference type="Proteomes" id="UP001209570">
    <property type="component" value="Unassembled WGS sequence"/>
</dbReference>
<reference evidence="3" key="1">
    <citation type="submission" date="2021-12" db="EMBL/GenBank/DDBJ databases">
        <title>Prjna785345.</title>
        <authorList>
            <person name="Rujirawat T."/>
            <person name="Krajaejun T."/>
        </authorList>
    </citation>
    <scope>NUCLEOTIDE SEQUENCE</scope>
    <source>
        <strain evidence="3">Pi057C3</strain>
    </source>
</reference>
<feature type="region of interest" description="Disordered" evidence="1">
    <location>
        <begin position="545"/>
        <end position="584"/>
    </location>
</feature>
<dbReference type="EMBL" id="JAKCXM010000633">
    <property type="protein sequence ID" value="KAJ0392458.1"/>
    <property type="molecule type" value="Genomic_DNA"/>
</dbReference>
<dbReference type="Pfam" id="PF00078">
    <property type="entry name" value="RVT_1"/>
    <property type="match status" value="1"/>
</dbReference>
<protein>
    <recommendedName>
        <fullName evidence="2">Reverse transcriptase domain-containing protein</fullName>
    </recommendedName>
</protein>
<dbReference type="PROSITE" id="PS50878">
    <property type="entry name" value="RT_POL"/>
    <property type="match status" value="1"/>
</dbReference>
<evidence type="ECO:0000313" key="3">
    <source>
        <dbReference type="EMBL" id="KAJ0392458.1"/>
    </source>
</evidence>